<reference evidence="1" key="1">
    <citation type="submission" date="2018-10" db="EMBL/GenBank/DDBJ databases">
        <title>Hidden diversity of soil giant viruses.</title>
        <authorList>
            <person name="Schulz F."/>
            <person name="Alteio L."/>
            <person name="Goudeau D."/>
            <person name="Ryan E.M."/>
            <person name="Malmstrom R.R."/>
            <person name="Blanchard J."/>
            <person name="Woyke T."/>
        </authorList>
    </citation>
    <scope>NUCLEOTIDE SEQUENCE</scope>
    <source>
        <strain evidence="1">GAV1</strain>
    </source>
</reference>
<protein>
    <submittedName>
        <fullName evidence="1">Uncharacterized protein</fullName>
    </submittedName>
</protein>
<proteinExistence type="predicted"/>
<accession>A0A3G4ZZG4</accession>
<evidence type="ECO:0000313" key="1">
    <source>
        <dbReference type="EMBL" id="AYV80298.1"/>
    </source>
</evidence>
<sequence length="178" mass="20289">MKYVESTKGLVLELGASSGTLEGHVFQEGLSVIYINEYAHSLINITFPDTVHTMSIFFYDLSLVGIRYPPNLHTLKYYFLKFDPIADIDFPDTLKVLGLNLSRDVSINLLPDSIEELYLSHLDTYMARYPLNLRKIAIVSDWKREQTITNLGIVPKCIDGTECIIEYDPKTDDDDEGF</sequence>
<organism evidence="1">
    <name type="scientific">Gaeavirus sp</name>
    <dbReference type="NCBI Taxonomy" id="2487767"/>
    <lineage>
        <taxon>Viruses</taxon>
        <taxon>Varidnaviria</taxon>
        <taxon>Bamfordvirae</taxon>
        <taxon>Nucleocytoviricota</taxon>
        <taxon>Megaviricetes</taxon>
        <taxon>Imitervirales</taxon>
        <taxon>Mimiviridae</taxon>
        <taxon>Klosneuvirinae</taxon>
    </lineage>
</organism>
<dbReference type="EMBL" id="MK072225">
    <property type="protein sequence ID" value="AYV80298.1"/>
    <property type="molecule type" value="Genomic_DNA"/>
</dbReference>
<gene>
    <name evidence="1" type="ORF">Gaeavirus27_4</name>
</gene>
<name>A0A3G4ZZG4_9VIRU</name>